<evidence type="ECO:0000313" key="2">
    <source>
        <dbReference type="EMBL" id="SMX28674.1"/>
    </source>
</evidence>
<accession>A0A238JEN4</accession>
<dbReference type="InterPro" id="IPR029063">
    <property type="entry name" value="SAM-dependent_MTases_sf"/>
</dbReference>
<name>A0A238JEN4_9RHOB</name>
<dbReference type="InterPro" id="IPR010342">
    <property type="entry name" value="DUF938"/>
</dbReference>
<dbReference type="Proteomes" id="UP000225972">
    <property type="component" value="Unassembled WGS sequence"/>
</dbReference>
<gene>
    <name evidence="2" type="ORF">TRP8649_02799</name>
</gene>
<dbReference type="Pfam" id="PF06080">
    <property type="entry name" value="DUF938"/>
    <property type="match status" value="1"/>
</dbReference>
<dbReference type="AlphaFoldDB" id="A0A238JEN4"/>
<reference evidence="3" key="1">
    <citation type="submission" date="2017-05" db="EMBL/GenBank/DDBJ databases">
        <authorList>
            <person name="Rodrigo-Torres L."/>
            <person name="Arahal R. D."/>
            <person name="Lucena T."/>
        </authorList>
    </citation>
    <scope>NUCLEOTIDE SEQUENCE [LARGE SCALE GENOMIC DNA]</scope>
    <source>
        <strain evidence="3">CECT 8649</strain>
    </source>
</reference>
<proteinExistence type="predicted"/>
<keyword evidence="3" id="KW-1185">Reference proteome</keyword>
<dbReference type="PANTHER" id="PTHR20974">
    <property type="entry name" value="UPF0585 PROTEIN CG18661"/>
    <property type="match status" value="1"/>
</dbReference>
<dbReference type="PANTHER" id="PTHR20974:SF0">
    <property type="entry name" value="UPF0585 PROTEIN CG18661"/>
    <property type="match status" value="1"/>
</dbReference>
<protein>
    <recommendedName>
        <fullName evidence="4">DUF938 domain-containing protein</fullName>
    </recommendedName>
</protein>
<dbReference type="SUPFAM" id="SSF53335">
    <property type="entry name" value="S-adenosyl-L-methionine-dependent methyltransferases"/>
    <property type="match status" value="1"/>
</dbReference>
<evidence type="ECO:0000313" key="3">
    <source>
        <dbReference type="Proteomes" id="UP000225972"/>
    </source>
</evidence>
<dbReference type="RefSeq" id="WP_099246186.1">
    <property type="nucleotide sequence ID" value="NZ_FXXP01000002.1"/>
</dbReference>
<dbReference type="EMBL" id="FXXP01000002">
    <property type="protein sequence ID" value="SMX28674.1"/>
    <property type="molecule type" value="Genomic_DNA"/>
</dbReference>
<evidence type="ECO:0008006" key="4">
    <source>
        <dbReference type="Google" id="ProtNLM"/>
    </source>
</evidence>
<organism evidence="2 3">
    <name type="scientific">Pelagimonas phthalicica</name>
    <dbReference type="NCBI Taxonomy" id="1037362"/>
    <lineage>
        <taxon>Bacteria</taxon>
        <taxon>Pseudomonadati</taxon>
        <taxon>Pseudomonadota</taxon>
        <taxon>Alphaproteobacteria</taxon>
        <taxon>Rhodobacterales</taxon>
        <taxon>Roseobacteraceae</taxon>
        <taxon>Pelagimonas</taxon>
    </lineage>
</organism>
<evidence type="ECO:0000256" key="1">
    <source>
        <dbReference type="SAM" id="MobiDB-lite"/>
    </source>
</evidence>
<sequence>MSTIDYAEDEPKNPPDSGSQKISAPAALRNREVIAGAIDEFLPKQGNVLELASGTGEHVCFFAQRFAHLKWQPTDMDPSRLASIESHAAAEQLPNLAAPISLNVAEDVWHSRDADVILAINLLHVAPKSVTRTVMSGASNVLHGGGALIFYGPFMLNGTFSTESNRQFDSYLREKNPEWGLRDIADLDHAANAVGLARVALIDMPANNNLVVYQKRDVTPLD</sequence>
<dbReference type="OrthoDB" id="5525831at2"/>
<dbReference type="Gene3D" id="3.40.50.150">
    <property type="entry name" value="Vaccinia Virus protein VP39"/>
    <property type="match status" value="1"/>
</dbReference>
<feature type="region of interest" description="Disordered" evidence="1">
    <location>
        <begin position="1"/>
        <end position="22"/>
    </location>
</feature>